<evidence type="ECO:0000313" key="2">
    <source>
        <dbReference type="EMBL" id="MCA9308619.1"/>
    </source>
</evidence>
<dbReference type="CDD" id="cd06664">
    <property type="entry name" value="IscU_like"/>
    <property type="match status" value="1"/>
</dbReference>
<accession>A0A955EEF8</accession>
<proteinExistence type="predicted"/>
<reference evidence="2" key="1">
    <citation type="submission" date="2020-04" db="EMBL/GenBank/DDBJ databases">
        <authorList>
            <person name="Zhang T."/>
        </authorList>
    </citation>
    <scope>NUCLEOTIDE SEQUENCE</scope>
    <source>
        <strain evidence="2">HKST-UBA79</strain>
    </source>
</reference>
<dbReference type="GO" id="GO:0051536">
    <property type="term" value="F:iron-sulfur cluster binding"/>
    <property type="evidence" value="ECO:0007669"/>
    <property type="project" value="InterPro"/>
</dbReference>
<dbReference type="SUPFAM" id="SSF82649">
    <property type="entry name" value="SufE/NifU"/>
    <property type="match status" value="1"/>
</dbReference>
<dbReference type="AlphaFoldDB" id="A0A955EEF8"/>
<gene>
    <name evidence="2" type="ORF">KC980_03835</name>
</gene>
<organism evidence="2 3">
    <name type="scientific">candidate division WWE3 bacterium</name>
    <dbReference type="NCBI Taxonomy" id="2053526"/>
    <lineage>
        <taxon>Bacteria</taxon>
        <taxon>Katanobacteria</taxon>
    </lineage>
</organism>
<protein>
    <submittedName>
        <fullName evidence="2">Iron-sulfur cluster assembly scaffold protein</fullName>
    </submittedName>
</protein>
<evidence type="ECO:0000259" key="1">
    <source>
        <dbReference type="Pfam" id="PF01592"/>
    </source>
</evidence>
<comment type="caution">
    <text evidence="2">The sequence shown here is derived from an EMBL/GenBank/DDBJ whole genome shotgun (WGS) entry which is preliminary data.</text>
</comment>
<feature type="domain" description="NIF system FeS cluster assembly NifU N-terminal" evidence="1">
    <location>
        <begin position="6"/>
        <end position="118"/>
    </location>
</feature>
<dbReference type="GO" id="GO:0005506">
    <property type="term" value="F:iron ion binding"/>
    <property type="evidence" value="ECO:0007669"/>
    <property type="project" value="InterPro"/>
</dbReference>
<name>A0A955EEF8_UNCKA</name>
<evidence type="ECO:0000313" key="3">
    <source>
        <dbReference type="Proteomes" id="UP000740557"/>
    </source>
</evidence>
<dbReference type="Pfam" id="PF01592">
    <property type="entry name" value="NifU_N"/>
    <property type="match status" value="1"/>
</dbReference>
<sequence length="122" mass="13479">MEDNIYREQLMELFKNPAYRGHLNNATLTLNANNPMCGDELIITLAIKDGVIKDYRYDGEACAVSLASAEILGEQIIGEPITKLISLTKEELLKLLGVQLTTSRVKCALLPLETLKDASTQL</sequence>
<reference evidence="2" key="2">
    <citation type="journal article" date="2021" name="Microbiome">
        <title>Successional dynamics and alternative stable states in a saline activated sludge microbial community over 9 years.</title>
        <authorList>
            <person name="Wang Y."/>
            <person name="Ye J."/>
            <person name="Ju F."/>
            <person name="Liu L."/>
            <person name="Boyd J.A."/>
            <person name="Deng Y."/>
            <person name="Parks D.H."/>
            <person name="Jiang X."/>
            <person name="Yin X."/>
            <person name="Woodcroft B.J."/>
            <person name="Tyson G.W."/>
            <person name="Hugenholtz P."/>
            <person name="Polz M.F."/>
            <person name="Zhang T."/>
        </authorList>
    </citation>
    <scope>NUCLEOTIDE SEQUENCE</scope>
    <source>
        <strain evidence="2">HKST-UBA79</strain>
    </source>
</reference>
<dbReference type="EMBL" id="JAGQNX010000120">
    <property type="protein sequence ID" value="MCA9308619.1"/>
    <property type="molecule type" value="Genomic_DNA"/>
</dbReference>
<dbReference type="PANTHER" id="PTHR10093">
    <property type="entry name" value="IRON-SULFUR CLUSTER ASSEMBLY ENZYME NIFU HOMOLOG"/>
    <property type="match status" value="1"/>
</dbReference>
<dbReference type="Proteomes" id="UP000740557">
    <property type="component" value="Unassembled WGS sequence"/>
</dbReference>
<dbReference type="GO" id="GO:0016226">
    <property type="term" value="P:iron-sulfur cluster assembly"/>
    <property type="evidence" value="ECO:0007669"/>
    <property type="project" value="InterPro"/>
</dbReference>
<dbReference type="InterPro" id="IPR002871">
    <property type="entry name" value="NIF_FeS_clus_asmbl_NifU_N"/>
</dbReference>
<dbReference type="Gene3D" id="3.90.1010.10">
    <property type="match status" value="1"/>
</dbReference>